<dbReference type="InterPro" id="IPR036576">
    <property type="entry name" value="WRKY_dom_sf"/>
</dbReference>
<reference evidence="8" key="1">
    <citation type="submission" date="2022-02" db="EMBL/GenBank/DDBJ databases">
        <authorList>
            <person name="Henning P.M."/>
            <person name="McCubbin A.G."/>
            <person name="Shore J.S."/>
        </authorList>
    </citation>
    <scope>NUCLEOTIDE SEQUENCE</scope>
    <source>
        <strain evidence="8">F60SS</strain>
        <tissue evidence="8">Leaves</tissue>
    </source>
</reference>
<feature type="compositionally biased region" description="Polar residues" evidence="6">
    <location>
        <begin position="156"/>
        <end position="169"/>
    </location>
</feature>
<protein>
    <recommendedName>
        <fullName evidence="7">WRKY domain-containing protein</fullName>
    </recommendedName>
</protein>
<dbReference type="Pfam" id="PF03106">
    <property type="entry name" value="WRKY"/>
    <property type="match status" value="1"/>
</dbReference>
<evidence type="ECO:0000313" key="8">
    <source>
        <dbReference type="EMBL" id="KAJ4824166.1"/>
    </source>
</evidence>
<reference evidence="8" key="2">
    <citation type="journal article" date="2023" name="Plants (Basel)">
        <title>Annotation of the Turnera subulata (Passifloraceae) Draft Genome Reveals the S-Locus Evolved after the Divergence of Turneroideae from Passifloroideae in a Stepwise Manner.</title>
        <authorList>
            <person name="Henning P.M."/>
            <person name="Roalson E.H."/>
            <person name="Mir W."/>
            <person name="McCubbin A.G."/>
            <person name="Shore J.S."/>
        </authorList>
    </citation>
    <scope>NUCLEOTIDE SEQUENCE</scope>
    <source>
        <strain evidence="8">F60SS</strain>
    </source>
</reference>
<dbReference type="SUPFAM" id="SSF118290">
    <property type="entry name" value="WRKY DNA-binding domain"/>
    <property type="match status" value="1"/>
</dbReference>
<feature type="compositionally biased region" description="Basic and acidic residues" evidence="6">
    <location>
        <begin position="46"/>
        <end position="59"/>
    </location>
</feature>
<evidence type="ECO:0000256" key="4">
    <source>
        <dbReference type="ARBA" id="ARBA00023163"/>
    </source>
</evidence>
<dbReference type="GO" id="GO:0005634">
    <property type="term" value="C:nucleus"/>
    <property type="evidence" value="ECO:0007669"/>
    <property type="project" value="UniProtKB-SubCell"/>
</dbReference>
<sequence length="577" mass="62202">MHVAVAINKDRSTMELDSKGSSSSLKDQARFVSKTHQSSYMDDQLESARSEMGEVREENQRLRSNLERIMKDYRNLQKQFHDFVHQEETKKSTITVDDNQTNEEPELVSLSLGRTFSSEFKRDNEKNKSSSEGKDHEQAKEGLSLGLDCNFEVSNKSEANTTSNPSPANSFEEPKEEAAGETWPPSKALKTMRSGDEEVLQQNPAKKARVSVRARCDTPTMNDGCQWRKYGQKIAKGNPCPRAYYRCTVAPSCPVRKQVQRCADDMSILITTYEGTHNHPLPIAATAMASTTSAAASMLLSGSSSSRPGSTQSASSTTINATDLHGLNFYLSDNSKPKQFYVHNSSLSSAPSCPTITLDLTSYPSAAAASSSHSNRFSTIPKYSSTSLSFGSSESNHTTTPWINASSILSYGSTSQPSYNNRSPFGNLNLGRSSPFDGSNIYQPYMTKNAPVAPPHQAPPDTIAAATRAITADPSFQSALVAALSSIIGSGNASASGGGGANLGGGVNSNDNIAQKLKWGEHFPLAASYLNKTTSTSSQSGNVMFLPPSLPFASPRNSSASPSDQKTTAIKDLEMRL</sequence>
<feature type="region of interest" description="Disordered" evidence="6">
    <location>
        <begin position="1"/>
        <end position="59"/>
    </location>
</feature>
<evidence type="ECO:0000256" key="2">
    <source>
        <dbReference type="ARBA" id="ARBA00023015"/>
    </source>
</evidence>
<feature type="domain" description="WRKY" evidence="7">
    <location>
        <begin position="216"/>
        <end position="282"/>
    </location>
</feature>
<evidence type="ECO:0000256" key="6">
    <source>
        <dbReference type="SAM" id="MobiDB-lite"/>
    </source>
</evidence>
<feature type="compositionally biased region" description="Basic and acidic residues" evidence="6">
    <location>
        <begin position="119"/>
        <end position="140"/>
    </location>
</feature>
<dbReference type="PANTHER" id="PTHR31429:SF86">
    <property type="entry name" value="WRKY TRANSCRIPTION FACTOR 61-RELATED"/>
    <property type="match status" value="1"/>
</dbReference>
<dbReference type="InterPro" id="IPR003657">
    <property type="entry name" value="WRKY_dom"/>
</dbReference>
<accession>A0A9Q0F5R2</accession>
<dbReference type="OrthoDB" id="1912868at2759"/>
<dbReference type="FunFam" id="2.20.25.80:FF:000002">
    <property type="entry name" value="probable WRKY transcription factor 31"/>
    <property type="match status" value="1"/>
</dbReference>
<dbReference type="GO" id="GO:0043565">
    <property type="term" value="F:sequence-specific DNA binding"/>
    <property type="evidence" value="ECO:0007669"/>
    <property type="project" value="InterPro"/>
</dbReference>
<organism evidence="8 9">
    <name type="scientific">Turnera subulata</name>
    <dbReference type="NCBI Taxonomy" id="218843"/>
    <lineage>
        <taxon>Eukaryota</taxon>
        <taxon>Viridiplantae</taxon>
        <taxon>Streptophyta</taxon>
        <taxon>Embryophyta</taxon>
        <taxon>Tracheophyta</taxon>
        <taxon>Spermatophyta</taxon>
        <taxon>Magnoliopsida</taxon>
        <taxon>eudicotyledons</taxon>
        <taxon>Gunneridae</taxon>
        <taxon>Pentapetalae</taxon>
        <taxon>rosids</taxon>
        <taxon>fabids</taxon>
        <taxon>Malpighiales</taxon>
        <taxon>Passifloraceae</taxon>
        <taxon>Turnera</taxon>
    </lineage>
</organism>
<dbReference type="Proteomes" id="UP001141552">
    <property type="component" value="Unassembled WGS sequence"/>
</dbReference>
<feature type="region of interest" description="Disordered" evidence="6">
    <location>
        <begin position="87"/>
        <end position="140"/>
    </location>
</feature>
<dbReference type="Gene3D" id="2.20.25.80">
    <property type="entry name" value="WRKY domain"/>
    <property type="match status" value="1"/>
</dbReference>
<dbReference type="SMART" id="SM00774">
    <property type="entry name" value="WRKY"/>
    <property type="match status" value="1"/>
</dbReference>
<dbReference type="AlphaFoldDB" id="A0A9Q0F5R2"/>
<evidence type="ECO:0000313" key="9">
    <source>
        <dbReference type="Proteomes" id="UP001141552"/>
    </source>
</evidence>
<gene>
    <name evidence="8" type="ORF">Tsubulata_011896</name>
</gene>
<keyword evidence="3" id="KW-0238">DNA-binding</keyword>
<dbReference type="InterPro" id="IPR044810">
    <property type="entry name" value="WRKY_plant"/>
</dbReference>
<dbReference type="EMBL" id="JAKUCV010007250">
    <property type="protein sequence ID" value="KAJ4824166.1"/>
    <property type="molecule type" value="Genomic_DNA"/>
</dbReference>
<comment type="subcellular location">
    <subcellularLocation>
        <location evidence="1">Nucleus</location>
    </subcellularLocation>
</comment>
<dbReference type="PANTHER" id="PTHR31429">
    <property type="entry name" value="WRKY TRANSCRIPTION FACTOR 36-RELATED"/>
    <property type="match status" value="1"/>
</dbReference>
<evidence type="ECO:0000256" key="5">
    <source>
        <dbReference type="ARBA" id="ARBA00023242"/>
    </source>
</evidence>
<feature type="region of interest" description="Disordered" evidence="6">
    <location>
        <begin position="156"/>
        <end position="188"/>
    </location>
</feature>
<feature type="compositionally biased region" description="Basic and acidic residues" evidence="6">
    <location>
        <begin position="8"/>
        <end position="18"/>
    </location>
</feature>
<dbReference type="GO" id="GO:0003700">
    <property type="term" value="F:DNA-binding transcription factor activity"/>
    <property type="evidence" value="ECO:0007669"/>
    <property type="project" value="InterPro"/>
</dbReference>
<dbReference type="PROSITE" id="PS50811">
    <property type="entry name" value="WRKY"/>
    <property type="match status" value="1"/>
</dbReference>
<evidence type="ECO:0000256" key="3">
    <source>
        <dbReference type="ARBA" id="ARBA00023125"/>
    </source>
</evidence>
<keyword evidence="4" id="KW-0804">Transcription</keyword>
<name>A0A9Q0F5R2_9ROSI</name>
<comment type="caution">
    <text evidence="8">The sequence shown here is derived from an EMBL/GenBank/DDBJ whole genome shotgun (WGS) entry which is preliminary data.</text>
</comment>
<evidence type="ECO:0000259" key="7">
    <source>
        <dbReference type="PROSITE" id="PS50811"/>
    </source>
</evidence>
<proteinExistence type="predicted"/>
<keyword evidence="9" id="KW-1185">Reference proteome</keyword>
<feature type="compositionally biased region" description="Polar residues" evidence="6">
    <location>
        <begin position="555"/>
        <end position="568"/>
    </location>
</feature>
<feature type="region of interest" description="Disordered" evidence="6">
    <location>
        <begin position="547"/>
        <end position="577"/>
    </location>
</feature>
<evidence type="ECO:0000256" key="1">
    <source>
        <dbReference type="ARBA" id="ARBA00004123"/>
    </source>
</evidence>
<keyword evidence="2" id="KW-0805">Transcription regulation</keyword>
<keyword evidence="5" id="KW-0539">Nucleus</keyword>